<feature type="transmembrane region" description="Helical" evidence="10">
    <location>
        <begin position="213"/>
        <end position="230"/>
    </location>
</feature>
<comment type="similarity">
    <text evidence="2 8">Belongs to the major facilitator superfamily. Sugar transporter (TC 2.A.1.1) family.</text>
</comment>
<reference evidence="13" key="1">
    <citation type="submission" date="2024-04" db="EMBL/GenBank/DDBJ databases">
        <authorList>
            <person name="Shaw F."/>
            <person name="Minotto A."/>
        </authorList>
    </citation>
    <scope>NUCLEOTIDE SEQUENCE [LARGE SCALE GENOMIC DNA]</scope>
</reference>
<dbReference type="Gene3D" id="1.20.1250.20">
    <property type="entry name" value="MFS general substrate transporter like domains"/>
    <property type="match status" value="1"/>
</dbReference>
<evidence type="ECO:0000313" key="13">
    <source>
        <dbReference type="Proteomes" id="UP001497453"/>
    </source>
</evidence>
<evidence type="ECO:0000256" key="1">
    <source>
        <dbReference type="ARBA" id="ARBA00004141"/>
    </source>
</evidence>
<dbReference type="PROSITE" id="PS50850">
    <property type="entry name" value="MFS"/>
    <property type="match status" value="1"/>
</dbReference>
<feature type="transmembrane region" description="Helical" evidence="10">
    <location>
        <begin position="373"/>
        <end position="394"/>
    </location>
</feature>
<evidence type="ECO:0000259" key="11">
    <source>
        <dbReference type="PROSITE" id="PS50850"/>
    </source>
</evidence>
<evidence type="ECO:0000256" key="9">
    <source>
        <dbReference type="SAM" id="MobiDB-lite"/>
    </source>
</evidence>
<dbReference type="Proteomes" id="UP001497453">
    <property type="component" value="Chromosome 10"/>
</dbReference>
<keyword evidence="13" id="KW-1185">Reference proteome</keyword>
<dbReference type="InterPro" id="IPR003663">
    <property type="entry name" value="Sugar/inositol_transpt"/>
</dbReference>
<feature type="transmembrane region" description="Helical" evidence="10">
    <location>
        <begin position="446"/>
        <end position="466"/>
    </location>
</feature>
<keyword evidence="5 10" id="KW-1133">Transmembrane helix</keyword>
<comment type="catalytic activity">
    <reaction evidence="7">
        <text>myo-inositol(out) + H(+)(out) = myo-inositol(in) + H(+)(in)</text>
        <dbReference type="Rhea" id="RHEA:60364"/>
        <dbReference type="ChEBI" id="CHEBI:15378"/>
        <dbReference type="ChEBI" id="CHEBI:17268"/>
    </reaction>
</comment>
<dbReference type="PANTHER" id="PTHR48022">
    <property type="entry name" value="PLASTIDIC GLUCOSE TRANSPORTER 4"/>
    <property type="match status" value="1"/>
</dbReference>
<keyword evidence="3 8" id="KW-0813">Transport</keyword>
<keyword evidence="6 10" id="KW-0472">Membrane</keyword>
<dbReference type="InterPro" id="IPR036259">
    <property type="entry name" value="MFS_trans_sf"/>
</dbReference>
<dbReference type="PANTHER" id="PTHR48022:SF78">
    <property type="entry name" value="MONOSACCHARIDE TRANSPORTER, PUTATIVE (AFU_ORTHOLOGUE AFUA_2G02110)-RELATED"/>
    <property type="match status" value="1"/>
</dbReference>
<evidence type="ECO:0000313" key="12">
    <source>
        <dbReference type="EMBL" id="CAL1698469.1"/>
    </source>
</evidence>
<feature type="transmembrane region" description="Helical" evidence="10">
    <location>
        <begin position="9"/>
        <end position="30"/>
    </location>
</feature>
<dbReference type="InterPro" id="IPR005828">
    <property type="entry name" value="MFS_sugar_transport-like"/>
</dbReference>
<evidence type="ECO:0000256" key="10">
    <source>
        <dbReference type="SAM" id="Phobius"/>
    </source>
</evidence>
<dbReference type="NCBIfam" id="TIGR00879">
    <property type="entry name" value="SP"/>
    <property type="match status" value="1"/>
</dbReference>
<feature type="compositionally biased region" description="Basic and acidic residues" evidence="9">
    <location>
        <begin position="549"/>
        <end position="558"/>
    </location>
</feature>
<protein>
    <recommendedName>
        <fullName evidence="11">Major facilitator superfamily (MFS) profile domain-containing protein</fullName>
    </recommendedName>
</protein>
<dbReference type="SUPFAM" id="SSF103473">
    <property type="entry name" value="MFS general substrate transporter"/>
    <property type="match status" value="1"/>
</dbReference>
<dbReference type="InterPro" id="IPR005829">
    <property type="entry name" value="Sugar_transporter_CS"/>
</dbReference>
<evidence type="ECO:0000256" key="8">
    <source>
        <dbReference type="RuleBase" id="RU003346"/>
    </source>
</evidence>
<feature type="domain" description="Major facilitator superfamily (MFS) profile" evidence="11">
    <location>
        <begin position="32"/>
        <end position="496"/>
    </location>
</feature>
<dbReference type="InterPro" id="IPR020846">
    <property type="entry name" value="MFS_dom"/>
</dbReference>
<comment type="subcellular location">
    <subcellularLocation>
        <location evidence="1">Membrane</location>
        <topology evidence="1">Multi-pass membrane protein</topology>
    </subcellularLocation>
</comment>
<organism evidence="12 13">
    <name type="scientific">Somion occarium</name>
    <dbReference type="NCBI Taxonomy" id="3059160"/>
    <lineage>
        <taxon>Eukaryota</taxon>
        <taxon>Fungi</taxon>
        <taxon>Dikarya</taxon>
        <taxon>Basidiomycota</taxon>
        <taxon>Agaricomycotina</taxon>
        <taxon>Agaricomycetes</taxon>
        <taxon>Polyporales</taxon>
        <taxon>Cerrenaceae</taxon>
        <taxon>Somion</taxon>
    </lineage>
</organism>
<accession>A0ABP1CVC7</accession>
<evidence type="ECO:0000256" key="6">
    <source>
        <dbReference type="ARBA" id="ARBA00023136"/>
    </source>
</evidence>
<evidence type="ECO:0000256" key="3">
    <source>
        <dbReference type="ARBA" id="ARBA00022448"/>
    </source>
</evidence>
<dbReference type="InterPro" id="IPR050360">
    <property type="entry name" value="MFS_Sugar_Transporters"/>
</dbReference>
<dbReference type="Pfam" id="PF00083">
    <property type="entry name" value="Sugar_tr"/>
    <property type="match status" value="1"/>
</dbReference>
<feature type="transmembrane region" description="Helical" evidence="10">
    <location>
        <begin position="89"/>
        <end position="108"/>
    </location>
</feature>
<dbReference type="PRINTS" id="PR00171">
    <property type="entry name" value="SUGRTRNSPORT"/>
</dbReference>
<dbReference type="EMBL" id="OZ037953">
    <property type="protein sequence ID" value="CAL1698469.1"/>
    <property type="molecule type" value="Genomic_DNA"/>
</dbReference>
<dbReference type="PROSITE" id="PS00216">
    <property type="entry name" value="SUGAR_TRANSPORT_1"/>
    <property type="match status" value="1"/>
</dbReference>
<feature type="transmembrane region" description="Helical" evidence="10">
    <location>
        <begin position="473"/>
        <end position="492"/>
    </location>
</feature>
<feature type="region of interest" description="Disordered" evidence="9">
    <location>
        <begin position="533"/>
        <end position="558"/>
    </location>
</feature>
<name>A0ABP1CVC7_9APHY</name>
<gene>
    <name evidence="12" type="ORF">GFSPODELE1_LOCUS2168</name>
</gene>
<feature type="transmembrane region" description="Helical" evidence="10">
    <location>
        <begin position="406"/>
        <end position="426"/>
    </location>
</feature>
<feature type="transmembrane region" description="Helical" evidence="10">
    <location>
        <begin position="350"/>
        <end position="367"/>
    </location>
</feature>
<evidence type="ECO:0000256" key="5">
    <source>
        <dbReference type="ARBA" id="ARBA00022989"/>
    </source>
</evidence>
<feature type="transmembrane region" description="Helical" evidence="10">
    <location>
        <begin position="174"/>
        <end position="193"/>
    </location>
</feature>
<evidence type="ECO:0000256" key="2">
    <source>
        <dbReference type="ARBA" id="ARBA00010992"/>
    </source>
</evidence>
<sequence>MAPLCGRRLYYTINAVAGLAIFLSVPWRLFLTSILTSKFPDSFGYDQGMMGGVNVAPDYVRTMKLGHSTYKGPSEGYVATITQPTRQGGIVSIYYFGTLLGCLMGGIVGDRIGRLKGMMLASGWVLLGAALQASAQNIAWMCCARVINGIGTGCLNAIVPVWSAEVATHTSRGAFIASEFTLNIFGVVVAYWLEFGMGFIGDGNTQVRWRFPIAFQIIPVLGFIACLPFMPESPRWLAKVGRNVEARAILGRLRSEDGNPEAARAVAEYEDIVAVVALEKEHAKRNSYISMFFGRHDGSLHIARRVQLSIWLQIIQEWVGIAAITVYAPTIFSEAGYGSRKSQWLSGLNDITYMLSTLMAVVTIDRWGRRVGLYWGAIGQGISLILAGAFSRLLKDHPEKSAQYGGAAAFFVFLYTAVFGATWLTIPWVYPTETFPLEVRAKGNAFGVVGWSIGNGWLTLLNPVMFSRIGENTLHIFGAINFLSIPMVYALYPETANRTLEEMDFLFASDSPWVWDEEEHFRKLKAENAQLNHLGQKDADGLPSPAPELEEKNVGDKK</sequence>
<evidence type="ECO:0000256" key="4">
    <source>
        <dbReference type="ARBA" id="ARBA00022692"/>
    </source>
</evidence>
<proteinExistence type="inferred from homology"/>
<keyword evidence="4 10" id="KW-0812">Transmembrane</keyword>
<evidence type="ECO:0000256" key="7">
    <source>
        <dbReference type="ARBA" id="ARBA00049119"/>
    </source>
</evidence>